<reference evidence="8 9" key="1">
    <citation type="submission" date="2017-12" db="EMBL/GenBank/DDBJ databases">
        <title>Hemimetabolous genomes reveal molecular basis of termite eusociality.</title>
        <authorList>
            <person name="Harrison M.C."/>
            <person name="Jongepier E."/>
            <person name="Robertson H.M."/>
            <person name="Arning N."/>
            <person name="Bitard-Feildel T."/>
            <person name="Chao H."/>
            <person name="Childers C.P."/>
            <person name="Dinh H."/>
            <person name="Doddapaneni H."/>
            <person name="Dugan S."/>
            <person name="Gowin J."/>
            <person name="Greiner C."/>
            <person name="Han Y."/>
            <person name="Hu H."/>
            <person name="Hughes D.S.T."/>
            <person name="Huylmans A.-K."/>
            <person name="Kemena C."/>
            <person name="Kremer L.P.M."/>
            <person name="Lee S.L."/>
            <person name="Lopez-Ezquerra A."/>
            <person name="Mallet L."/>
            <person name="Monroy-Kuhn J.M."/>
            <person name="Moser A."/>
            <person name="Murali S.C."/>
            <person name="Muzny D.M."/>
            <person name="Otani S."/>
            <person name="Piulachs M.-D."/>
            <person name="Poelchau M."/>
            <person name="Qu J."/>
            <person name="Schaub F."/>
            <person name="Wada-Katsumata A."/>
            <person name="Worley K.C."/>
            <person name="Xie Q."/>
            <person name="Ylla G."/>
            <person name="Poulsen M."/>
            <person name="Gibbs R.A."/>
            <person name="Schal C."/>
            <person name="Richards S."/>
            <person name="Belles X."/>
            <person name="Korb J."/>
            <person name="Bornberg-Bauer E."/>
        </authorList>
    </citation>
    <scope>NUCLEOTIDE SEQUENCE [LARGE SCALE GENOMIC DNA]</scope>
    <source>
        <tissue evidence="8">Whole body</tissue>
    </source>
</reference>
<name>A0A2J7RF09_9NEOP</name>
<dbReference type="InterPro" id="IPR036390">
    <property type="entry name" value="WH_DNA-bd_sf"/>
</dbReference>
<evidence type="ECO:0000256" key="1">
    <source>
        <dbReference type="ARBA" id="ARBA00004123"/>
    </source>
</evidence>
<feature type="region of interest" description="Disordered" evidence="5">
    <location>
        <begin position="161"/>
        <end position="206"/>
    </location>
</feature>
<dbReference type="GO" id="GO:0003677">
    <property type="term" value="F:DNA binding"/>
    <property type="evidence" value="ECO:0007669"/>
    <property type="project" value="InterPro"/>
</dbReference>
<dbReference type="OrthoDB" id="787137at2759"/>
<feature type="domain" description="H15" evidence="6">
    <location>
        <begin position="89"/>
        <end position="162"/>
    </location>
</feature>
<dbReference type="Gene3D" id="1.10.10.10">
    <property type="entry name" value="Winged helix-like DNA-binding domain superfamily/Winged helix DNA-binding domain"/>
    <property type="match status" value="1"/>
</dbReference>
<feature type="domain" description="SAMD1-like winged helix (WH)" evidence="7">
    <location>
        <begin position="4"/>
        <end position="80"/>
    </location>
</feature>
<evidence type="ECO:0000256" key="2">
    <source>
        <dbReference type="ARBA" id="ARBA00022553"/>
    </source>
</evidence>
<feature type="compositionally biased region" description="Polar residues" evidence="5">
    <location>
        <begin position="163"/>
        <end position="185"/>
    </location>
</feature>
<evidence type="ECO:0000313" key="8">
    <source>
        <dbReference type="EMBL" id="PNF39400.1"/>
    </source>
</evidence>
<organism evidence="8 9">
    <name type="scientific">Cryptotermes secundus</name>
    <dbReference type="NCBI Taxonomy" id="105785"/>
    <lineage>
        <taxon>Eukaryota</taxon>
        <taxon>Metazoa</taxon>
        <taxon>Ecdysozoa</taxon>
        <taxon>Arthropoda</taxon>
        <taxon>Hexapoda</taxon>
        <taxon>Insecta</taxon>
        <taxon>Pterygota</taxon>
        <taxon>Neoptera</taxon>
        <taxon>Polyneoptera</taxon>
        <taxon>Dictyoptera</taxon>
        <taxon>Blattodea</taxon>
        <taxon>Blattoidea</taxon>
        <taxon>Termitoidae</taxon>
        <taxon>Kalotermitidae</taxon>
        <taxon>Cryptotermitinae</taxon>
        <taxon>Cryptotermes</taxon>
    </lineage>
</organism>
<dbReference type="PROSITE" id="PS51504">
    <property type="entry name" value="H15"/>
    <property type="match status" value="1"/>
</dbReference>
<comment type="subcellular location">
    <subcellularLocation>
        <location evidence="1">Nucleus</location>
    </subcellularLocation>
</comment>
<dbReference type="GO" id="GO:0000786">
    <property type="term" value="C:nucleosome"/>
    <property type="evidence" value="ECO:0007669"/>
    <property type="project" value="InterPro"/>
</dbReference>
<keyword evidence="4" id="KW-0539">Nucleus</keyword>
<keyword evidence="3" id="KW-0156">Chromatin regulator</keyword>
<dbReference type="GO" id="GO:0005634">
    <property type="term" value="C:nucleus"/>
    <property type="evidence" value="ECO:0007669"/>
    <property type="project" value="UniProtKB-SubCell"/>
</dbReference>
<evidence type="ECO:0000256" key="4">
    <source>
        <dbReference type="ARBA" id="ARBA00023242"/>
    </source>
</evidence>
<dbReference type="InterPro" id="IPR005818">
    <property type="entry name" value="Histone_H1/H5_H15"/>
</dbReference>
<dbReference type="SMART" id="SM00526">
    <property type="entry name" value="H15"/>
    <property type="match status" value="1"/>
</dbReference>
<proteinExistence type="predicted"/>
<dbReference type="Pfam" id="PF21524">
    <property type="entry name" value="SAMD1_WH"/>
    <property type="match status" value="1"/>
</dbReference>
<evidence type="ECO:0000259" key="7">
    <source>
        <dbReference type="PROSITE" id="PS52014"/>
    </source>
</evidence>
<evidence type="ECO:0000256" key="5">
    <source>
        <dbReference type="SAM" id="MobiDB-lite"/>
    </source>
</evidence>
<dbReference type="GO" id="GO:0006334">
    <property type="term" value="P:nucleosome assembly"/>
    <property type="evidence" value="ECO:0007669"/>
    <property type="project" value="InterPro"/>
</dbReference>
<dbReference type="PROSITE" id="PS52014">
    <property type="entry name" value="SAMD1_WH"/>
    <property type="match status" value="1"/>
</dbReference>
<dbReference type="InterPro" id="IPR048589">
    <property type="entry name" value="SAMD1-like_WH"/>
</dbReference>
<dbReference type="InterPro" id="IPR036388">
    <property type="entry name" value="WH-like_DNA-bd_sf"/>
</dbReference>
<dbReference type="Proteomes" id="UP000235965">
    <property type="component" value="Unassembled WGS sequence"/>
</dbReference>
<evidence type="ECO:0000256" key="3">
    <source>
        <dbReference type="ARBA" id="ARBA00022853"/>
    </source>
</evidence>
<gene>
    <name evidence="8" type="ORF">B7P43_G13215</name>
</gene>
<accession>A0A2J7RF09</accession>
<evidence type="ECO:0000313" key="9">
    <source>
        <dbReference type="Proteomes" id="UP000235965"/>
    </source>
</evidence>
<sequence length="257" mass="28507">MKDQEPVSSATWTTWILEAIRKIRTQKQRPSVERICNAIRQHQNFSSDVIADNLENAVKAGSVLKVFNKGQSSYKDPGGLQSRQLNVSKGTDLSKVISKVVRELGRRGGSNLKTIEKYIRQSHAVNLASSDVDFRSLLRISAKRAVARGLVRQEGRFFKPVSRPTSASAISSGEKSQKQRQSVSPNKHRRQSDSHAQTSDTPKPHVRSLQIAVAECGGRMFGSLYPGGPRLESVPESDCPSERLSFRLDKRRDVAGN</sequence>
<keyword evidence="9" id="KW-1185">Reference proteome</keyword>
<dbReference type="STRING" id="105785.A0A2J7RF09"/>
<dbReference type="AlphaFoldDB" id="A0A2J7RF09"/>
<dbReference type="InParanoid" id="A0A2J7RF09"/>
<protein>
    <submittedName>
        <fullName evidence="8">Uncharacterized protein</fullName>
    </submittedName>
</protein>
<dbReference type="EMBL" id="NEVH01004423">
    <property type="protein sequence ID" value="PNF39400.1"/>
    <property type="molecule type" value="Genomic_DNA"/>
</dbReference>
<comment type="caution">
    <text evidence="8">The sequence shown here is derived from an EMBL/GenBank/DDBJ whole genome shotgun (WGS) entry which is preliminary data.</text>
</comment>
<keyword evidence="2" id="KW-0597">Phosphoprotein</keyword>
<dbReference type="SUPFAM" id="SSF46785">
    <property type="entry name" value="Winged helix' DNA-binding domain"/>
    <property type="match status" value="1"/>
</dbReference>
<evidence type="ECO:0000259" key="6">
    <source>
        <dbReference type="PROSITE" id="PS51504"/>
    </source>
</evidence>